<dbReference type="PROSITE" id="PS50146">
    <property type="entry name" value="DAGK"/>
    <property type="match status" value="1"/>
</dbReference>
<name>A0A0F9F1P9_9ZZZZ</name>
<evidence type="ECO:0000259" key="2">
    <source>
        <dbReference type="PROSITE" id="PS50146"/>
    </source>
</evidence>
<dbReference type="Gene3D" id="2.60.200.40">
    <property type="match status" value="1"/>
</dbReference>
<dbReference type="SMART" id="SM00046">
    <property type="entry name" value="DAGKc"/>
    <property type="match status" value="1"/>
</dbReference>
<feature type="region of interest" description="Disordered" evidence="1">
    <location>
        <begin position="1"/>
        <end position="43"/>
    </location>
</feature>
<dbReference type="GO" id="GO:0016301">
    <property type="term" value="F:kinase activity"/>
    <property type="evidence" value="ECO:0007669"/>
    <property type="project" value="InterPro"/>
</dbReference>
<feature type="domain" description="DAGKc" evidence="2">
    <location>
        <begin position="41"/>
        <end position="173"/>
    </location>
</feature>
<protein>
    <recommendedName>
        <fullName evidence="2">DAGKc domain-containing protein</fullName>
    </recommendedName>
</protein>
<dbReference type="EMBL" id="LAZR01022914">
    <property type="protein sequence ID" value="KKL80244.1"/>
    <property type="molecule type" value="Genomic_DNA"/>
</dbReference>
<comment type="caution">
    <text evidence="3">The sequence shown here is derived from an EMBL/GenBank/DDBJ whole genome shotgun (WGS) entry which is preliminary data.</text>
</comment>
<accession>A0A0F9F1P9</accession>
<evidence type="ECO:0000313" key="3">
    <source>
        <dbReference type="EMBL" id="KKL80244.1"/>
    </source>
</evidence>
<feature type="non-terminal residue" evidence="3">
    <location>
        <position position="279"/>
    </location>
</feature>
<dbReference type="InterPro" id="IPR050187">
    <property type="entry name" value="Lipid_Phosphate_FormReg"/>
</dbReference>
<feature type="compositionally biased region" description="Polar residues" evidence="1">
    <location>
        <begin position="12"/>
        <end position="22"/>
    </location>
</feature>
<dbReference type="AlphaFoldDB" id="A0A0F9F1P9"/>
<organism evidence="3">
    <name type="scientific">marine sediment metagenome</name>
    <dbReference type="NCBI Taxonomy" id="412755"/>
    <lineage>
        <taxon>unclassified sequences</taxon>
        <taxon>metagenomes</taxon>
        <taxon>ecological metagenomes</taxon>
    </lineage>
</organism>
<dbReference type="Gene3D" id="3.40.50.10330">
    <property type="entry name" value="Probable inorganic polyphosphate/atp-NAD kinase, domain 1"/>
    <property type="match status" value="1"/>
</dbReference>
<gene>
    <name evidence="3" type="ORF">LCGC14_2006720</name>
</gene>
<dbReference type="PANTHER" id="PTHR12358">
    <property type="entry name" value="SPHINGOSINE KINASE"/>
    <property type="match status" value="1"/>
</dbReference>
<dbReference type="InterPro" id="IPR016064">
    <property type="entry name" value="NAD/diacylglycerol_kinase_sf"/>
</dbReference>
<dbReference type="InterPro" id="IPR001206">
    <property type="entry name" value="Diacylglycerol_kinase_cat_dom"/>
</dbReference>
<dbReference type="SUPFAM" id="SSF111331">
    <property type="entry name" value="NAD kinase/diacylglycerol kinase-like"/>
    <property type="match status" value="1"/>
</dbReference>
<evidence type="ECO:0000256" key="1">
    <source>
        <dbReference type="SAM" id="MobiDB-lite"/>
    </source>
</evidence>
<sequence>MAVTLVARHSPVTGTDTTSPTHVSPERSDLSAGEPVPREGGSKPRILLIVNPMATTVSHRLKNLVVYALRGRYHVDAVETESRNHATALTRDAATDSYDLVVAFGGDGTVNEAANGLVSSSTPLAILPGGSTNVVCRLLGIPTDVVDATERLISFGDRLPTRSIDLGRVGDRYFVSSSGVGLDAEITRWVDERPPLKARGGPLTYAYGALTALRREYAGKPARIAVEAGGQHVEGVTAVIQNSDPFTYFGSRPVRVCEDVAIDSGTLSMTVFRRASQRD</sequence>
<proteinExistence type="predicted"/>
<dbReference type="Pfam" id="PF00781">
    <property type="entry name" value="DAGK_cat"/>
    <property type="match status" value="1"/>
</dbReference>
<dbReference type="PANTHER" id="PTHR12358:SF106">
    <property type="entry name" value="LIPID KINASE YEGS"/>
    <property type="match status" value="1"/>
</dbReference>
<dbReference type="InterPro" id="IPR017438">
    <property type="entry name" value="ATP-NAD_kinase_N"/>
</dbReference>
<dbReference type="GO" id="GO:0005886">
    <property type="term" value="C:plasma membrane"/>
    <property type="evidence" value="ECO:0007669"/>
    <property type="project" value="TreeGrafter"/>
</dbReference>
<reference evidence="3" key="1">
    <citation type="journal article" date="2015" name="Nature">
        <title>Complex archaea that bridge the gap between prokaryotes and eukaryotes.</title>
        <authorList>
            <person name="Spang A."/>
            <person name="Saw J.H."/>
            <person name="Jorgensen S.L."/>
            <person name="Zaremba-Niedzwiedzka K."/>
            <person name="Martijn J."/>
            <person name="Lind A.E."/>
            <person name="van Eijk R."/>
            <person name="Schleper C."/>
            <person name="Guy L."/>
            <person name="Ettema T.J."/>
        </authorList>
    </citation>
    <scope>NUCLEOTIDE SEQUENCE</scope>
</reference>